<dbReference type="PANTHER" id="PTHR42085:SF2">
    <property type="entry name" value="F-BOX DOMAIN-CONTAINING PROTEIN"/>
    <property type="match status" value="1"/>
</dbReference>
<evidence type="ECO:0000313" key="1">
    <source>
        <dbReference type="EMBL" id="KAF2662481.1"/>
    </source>
</evidence>
<keyword evidence="2" id="KW-1185">Reference proteome</keyword>
<accession>A0A6A6TT48</accession>
<dbReference type="AlphaFoldDB" id="A0A6A6TT48"/>
<dbReference type="Proteomes" id="UP000799324">
    <property type="component" value="Unassembled WGS sequence"/>
</dbReference>
<dbReference type="EMBL" id="MU004289">
    <property type="protein sequence ID" value="KAF2662481.1"/>
    <property type="molecule type" value="Genomic_DNA"/>
</dbReference>
<organism evidence="1 2">
    <name type="scientific">Lophiostoma macrostomum CBS 122681</name>
    <dbReference type="NCBI Taxonomy" id="1314788"/>
    <lineage>
        <taxon>Eukaryota</taxon>
        <taxon>Fungi</taxon>
        <taxon>Dikarya</taxon>
        <taxon>Ascomycota</taxon>
        <taxon>Pezizomycotina</taxon>
        <taxon>Dothideomycetes</taxon>
        <taxon>Pleosporomycetidae</taxon>
        <taxon>Pleosporales</taxon>
        <taxon>Lophiostomataceae</taxon>
        <taxon>Lophiostoma</taxon>
    </lineage>
</organism>
<evidence type="ECO:0000313" key="2">
    <source>
        <dbReference type="Proteomes" id="UP000799324"/>
    </source>
</evidence>
<dbReference type="OrthoDB" id="62952at2759"/>
<dbReference type="InterPro" id="IPR038883">
    <property type="entry name" value="AN11006-like"/>
</dbReference>
<proteinExistence type="predicted"/>
<sequence length="287" mass="33924">MGNVSSQPFRFLDLPFELRLQVYEEVLVVGKVFYTPERVEVENQRRFKDWKLYRKPELQLLRVCKTIHQEAEKVYLSKNLFVLPTNFYSRAPFVSHWSGTPPSQWRWLFSKSAYENVKNISIEFSPVLKVRTTSSYIDFDEQNTDSSPTAVYRRLEALQTRKRNAHDQAHAEFREHCSSISDTLKFDSLETMTENFQYMEMEYTNAFCPLGCCRYIQVGWDLIPSLWPKHAVILGLDFSGERQLFMHLFSAICTDDEGEEEDWPSAEEFGLEFNPDTDKWAKWRMEV</sequence>
<dbReference type="PANTHER" id="PTHR42085">
    <property type="entry name" value="F-BOX DOMAIN-CONTAINING PROTEIN"/>
    <property type="match status" value="1"/>
</dbReference>
<reference evidence="1" key="1">
    <citation type="journal article" date="2020" name="Stud. Mycol.">
        <title>101 Dothideomycetes genomes: a test case for predicting lifestyles and emergence of pathogens.</title>
        <authorList>
            <person name="Haridas S."/>
            <person name="Albert R."/>
            <person name="Binder M."/>
            <person name="Bloem J."/>
            <person name="Labutti K."/>
            <person name="Salamov A."/>
            <person name="Andreopoulos B."/>
            <person name="Baker S."/>
            <person name="Barry K."/>
            <person name="Bills G."/>
            <person name="Bluhm B."/>
            <person name="Cannon C."/>
            <person name="Castanera R."/>
            <person name="Culley D."/>
            <person name="Daum C."/>
            <person name="Ezra D."/>
            <person name="Gonzalez J."/>
            <person name="Henrissat B."/>
            <person name="Kuo A."/>
            <person name="Liang C."/>
            <person name="Lipzen A."/>
            <person name="Lutzoni F."/>
            <person name="Magnuson J."/>
            <person name="Mondo S."/>
            <person name="Nolan M."/>
            <person name="Ohm R."/>
            <person name="Pangilinan J."/>
            <person name="Park H.-J."/>
            <person name="Ramirez L."/>
            <person name="Alfaro M."/>
            <person name="Sun H."/>
            <person name="Tritt A."/>
            <person name="Yoshinaga Y."/>
            <person name="Zwiers L.-H."/>
            <person name="Turgeon B."/>
            <person name="Goodwin S."/>
            <person name="Spatafora J."/>
            <person name="Crous P."/>
            <person name="Grigoriev I."/>
        </authorList>
    </citation>
    <scope>NUCLEOTIDE SEQUENCE</scope>
    <source>
        <strain evidence="1">CBS 122681</strain>
    </source>
</reference>
<protein>
    <recommendedName>
        <fullName evidence="3">F-box domain-containing protein</fullName>
    </recommendedName>
</protein>
<evidence type="ECO:0008006" key="3">
    <source>
        <dbReference type="Google" id="ProtNLM"/>
    </source>
</evidence>
<gene>
    <name evidence="1" type="ORF">K491DRAFT_709844</name>
</gene>
<name>A0A6A6TT48_9PLEO</name>